<feature type="compositionally biased region" description="Basic and acidic residues" evidence="1">
    <location>
        <begin position="25"/>
        <end position="36"/>
    </location>
</feature>
<feature type="compositionally biased region" description="Basic and acidic residues" evidence="1">
    <location>
        <begin position="56"/>
        <end position="156"/>
    </location>
</feature>
<evidence type="ECO:0000313" key="2">
    <source>
        <dbReference type="EMBL" id="PVD27717.1"/>
    </source>
</evidence>
<comment type="caution">
    <text evidence="2">The sequence shown here is derived from an EMBL/GenBank/DDBJ whole genome shotgun (WGS) entry which is preliminary data.</text>
</comment>
<dbReference type="Proteomes" id="UP000245119">
    <property type="component" value="Linkage Group LG7"/>
</dbReference>
<accession>A0A2T7P2R2</accession>
<gene>
    <name evidence="2" type="ORF">C0Q70_12888</name>
</gene>
<sequence length="156" mass="18497">MHTFRTLIPTPFSSGSTDKPSGRRRSFERDLAEKSKVLRTPGRATPSVQQSLRQGIETKKDKSTEKRYSGDKERKGKRTGKDRQRDGKSQTRNGQREETIRKRETRMGRQRDRKRYKEMDTNRQRDIMSVREKQSDRQRETGRDKIGKREFLHLNS</sequence>
<protein>
    <submittedName>
        <fullName evidence="2">Uncharacterized protein</fullName>
    </submittedName>
</protein>
<name>A0A2T7P2R2_POMCA</name>
<organism evidence="2 3">
    <name type="scientific">Pomacea canaliculata</name>
    <name type="common">Golden apple snail</name>
    <dbReference type="NCBI Taxonomy" id="400727"/>
    <lineage>
        <taxon>Eukaryota</taxon>
        <taxon>Metazoa</taxon>
        <taxon>Spiralia</taxon>
        <taxon>Lophotrochozoa</taxon>
        <taxon>Mollusca</taxon>
        <taxon>Gastropoda</taxon>
        <taxon>Caenogastropoda</taxon>
        <taxon>Architaenioglossa</taxon>
        <taxon>Ampullarioidea</taxon>
        <taxon>Ampullariidae</taxon>
        <taxon>Pomacea</taxon>
    </lineage>
</organism>
<proteinExistence type="predicted"/>
<keyword evidence="3" id="KW-1185">Reference proteome</keyword>
<dbReference type="AlphaFoldDB" id="A0A2T7P2R2"/>
<reference evidence="2 3" key="1">
    <citation type="submission" date="2018-04" db="EMBL/GenBank/DDBJ databases">
        <title>The genome of golden apple snail Pomacea canaliculata provides insight into stress tolerance and invasive adaptation.</title>
        <authorList>
            <person name="Liu C."/>
            <person name="Liu B."/>
            <person name="Ren Y."/>
            <person name="Zhang Y."/>
            <person name="Wang H."/>
            <person name="Li S."/>
            <person name="Jiang F."/>
            <person name="Yin L."/>
            <person name="Zhang G."/>
            <person name="Qian W."/>
            <person name="Fan W."/>
        </authorList>
    </citation>
    <scope>NUCLEOTIDE SEQUENCE [LARGE SCALE GENOMIC DNA]</scope>
    <source>
        <strain evidence="2">SZHN2017</strain>
        <tissue evidence="2">Muscle</tissue>
    </source>
</reference>
<evidence type="ECO:0000256" key="1">
    <source>
        <dbReference type="SAM" id="MobiDB-lite"/>
    </source>
</evidence>
<evidence type="ECO:0000313" key="3">
    <source>
        <dbReference type="Proteomes" id="UP000245119"/>
    </source>
</evidence>
<feature type="region of interest" description="Disordered" evidence="1">
    <location>
        <begin position="1"/>
        <end position="156"/>
    </location>
</feature>
<dbReference type="EMBL" id="PZQS01000007">
    <property type="protein sequence ID" value="PVD27717.1"/>
    <property type="molecule type" value="Genomic_DNA"/>
</dbReference>